<proteinExistence type="predicted"/>
<keyword evidence="2" id="KW-1185">Reference proteome</keyword>
<dbReference type="RefSeq" id="WP_243361405.1">
    <property type="nucleotide sequence ID" value="NZ_JALGBH010000002.1"/>
</dbReference>
<name>A0ABS9ZWK6_9SPHI</name>
<reference evidence="1" key="1">
    <citation type="submission" date="2022-03" db="EMBL/GenBank/DDBJ databases">
        <authorList>
            <person name="Woo C.Y."/>
        </authorList>
    </citation>
    <scope>NUCLEOTIDE SEQUENCE</scope>
    <source>
        <strain evidence="1">CYS-01</strain>
    </source>
</reference>
<dbReference type="EMBL" id="JALGBH010000002">
    <property type="protein sequence ID" value="MCJ0742701.1"/>
    <property type="molecule type" value="Genomic_DNA"/>
</dbReference>
<evidence type="ECO:0000313" key="2">
    <source>
        <dbReference type="Proteomes" id="UP001165460"/>
    </source>
</evidence>
<sequence length="173" mass="19880">MINPIQAKPISFIAQLYIPALKGLKTQTRRLIRGLDEKEGWLVKELEGNRCKLYHPAQGIETEISSAWEKDDILFLQKYTDMPLSEAETFFRVSAVRAENLQEISNADCEKEGILKCETSGLYQGALLPQSKDYAYYAEIKDAYRSVFEGIYGDGYWNLNPPVWVYELEIRSL</sequence>
<comment type="caution">
    <text evidence="1">The sequence shown here is derived from an EMBL/GenBank/DDBJ whole genome shotgun (WGS) entry which is preliminary data.</text>
</comment>
<accession>A0ABS9ZWK6</accession>
<dbReference type="Proteomes" id="UP001165460">
    <property type="component" value="Unassembled WGS sequence"/>
</dbReference>
<organism evidence="1 2">
    <name type="scientific">Pedobacter montanisoli</name>
    <dbReference type="NCBI Taxonomy" id="2923277"/>
    <lineage>
        <taxon>Bacteria</taxon>
        <taxon>Pseudomonadati</taxon>
        <taxon>Bacteroidota</taxon>
        <taxon>Sphingobacteriia</taxon>
        <taxon>Sphingobacteriales</taxon>
        <taxon>Sphingobacteriaceae</taxon>
        <taxon>Pedobacter</taxon>
    </lineage>
</organism>
<evidence type="ECO:0000313" key="1">
    <source>
        <dbReference type="EMBL" id="MCJ0742701.1"/>
    </source>
</evidence>
<evidence type="ECO:0008006" key="3">
    <source>
        <dbReference type="Google" id="ProtNLM"/>
    </source>
</evidence>
<gene>
    <name evidence="1" type="ORF">MMF97_08260</name>
</gene>
<protein>
    <recommendedName>
        <fullName evidence="3">ASCH domain-containing protein</fullName>
    </recommendedName>
</protein>